<evidence type="ECO:0000313" key="1">
    <source>
        <dbReference type="EMBL" id="GFY03398.1"/>
    </source>
</evidence>
<name>A0A8X6VD00_TRICX</name>
<organism evidence="1 2">
    <name type="scientific">Trichonephila clavipes</name>
    <name type="common">Golden silk orbweaver</name>
    <name type="synonym">Nephila clavipes</name>
    <dbReference type="NCBI Taxonomy" id="2585209"/>
    <lineage>
        <taxon>Eukaryota</taxon>
        <taxon>Metazoa</taxon>
        <taxon>Ecdysozoa</taxon>
        <taxon>Arthropoda</taxon>
        <taxon>Chelicerata</taxon>
        <taxon>Arachnida</taxon>
        <taxon>Araneae</taxon>
        <taxon>Araneomorphae</taxon>
        <taxon>Entelegynae</taxon>
        <taxon>Araneoidea</taxon>
        <taxon>Nephilidae</taxon>
        <taxon>Trichonephila</taxon>
    </lineage>
</organism>
<dbReference type="Proteomes" id="UP000887159">
    <property type="component" value="Unassembled WGS sequence"/>
</dbReference>
<dbReference type="EMBL" id="BMAU01021236">
    <property type="protein sequence ID" value="GFY03398.1"/>
    <property type="molecule type" value="Genomic_DNA"/>
</dbReference>
<sequence length="86" mass="9314">MFLKYKNCNNDHWLALLPVTDSLNILSSNVQLGKALGGGQGTGERESTPLQGVWRQVPAPLLPTIGCLPSLLSACKSFQQLSMTEE</sequence>
<comment type="caution">
    <text evidence="1">The sequence shown here is derived from an EMBL/GenBank/DDBJ whole genome shotgun (WGS) entry which is preliminary data.</text>
</comment>
<protein>
    <submittedName>
        <fullName evidence="1">Uncharacterized protein</fullName>
    </submittedName>
</protein>
<dbReference type="AlphaFoldDB" id="A0A8X6VD00"/>
<evidence type="ECO:0000313" key="2">
    <source>
        <dbReference type="Proteomes" id="UP000887159"/>
    </source>
</evidence>
<proteinExistence type="predicted"/>
<accession>A0A8X6VD00</accession>
<keyword evidence="2" id="KW-1185">Reference proteome</keyword>
<gene>
    <name evidence="1" type="ORF">TNCV_1173561</name>
</gene>
<reference evidence="1" key="1">
    <citation type="submission" date="2020-08" db="EMBL/GenBank/DDBJ databases">
        <title>Multicomponent nature underlies the extraordinary mechanical properties of spider dragline silk.</title>
        <authorList>
            <person name="Kono N."/>
            <person name="Nakamura H."/>
            <person name="Mori M."/>
            <person name="Yoshida Y."/>
            <person name="Ohtoshi R."/>
            <person name="Malay A.D."/>
            <person name="Moran D.A.P."/>
            <person name="Tomita M."/>
            <person name="Numata K."/>
            <person name="Arakawa K."/>
        </authorList>
    </citation>
    <scope>NUCLEOTIDE SEQUENCE</scope>
</reference>